<name>A0A5J4R9U7_9ZZZZ</name>
<dbReference type="AlphaFoldDB" id="A0A5J4R9U7"/>
<dbReference type="SMART" id="SM00530">
    <property type="entry name" value="HTH_XRE"/>
    <property type="match status" value="1"/>
</dbReference>
<dbReference type="InterPro" id="IPR010982">
    <property type="entry name" value="Lambda_DNA-bd_dom_sf"/>
</dbReference>
<dbReference type="CDD" id="cd00093">
    <property type="entry name" value="HTH_XRE"/>
    <property type="match status" value="1"/>
</dbReference>
<dbReference type="PROSITE" id="PS50943">
    <property type="entry name" value="HTH_CROC1"/>
    <property type="match status" value="1"/>
</dbReference>
<dbReference type="SUPFAM" id="SSF47413">
    <property type="entry name" value="lambda repressor-like DNA-binding domains"/>
    <property type="match status" value="1"/>
</dbReference>
<dbReference type="InterPro" id="IPR001387">
    <property type="entry name" value="Cro/C1-type_HTH"/>
</dbReference>
<protein>
    <recommendedName>
        <fullName evidence="1">HTH cro/C1-type domain-containing protein</fullName>
    </recommendedName>
</protein>
<evidence type="ECO:0000259" key="1">
    <source>
        <dbReference type="PROSITE" id="PS50943"/>
    </source>
</evidence>
<dbReference type="EMBL" id="SNRY01001604">
    <property type="protein sequence ID" value="KAA6329731.1"/>
    <property type="molecule type" value="Genomic_DNA"/>
</dbReference>
<organism evidence="2">
    <name type="scientific">termite gut metagenome</name>
    <dbReference type="NCBI Taxonomy" id="433724"/>
    <lineage>
        <taxon>unclassified sequences</taxon>
        <taxon>metagenomes</taxon>
        <taxon>organismal metagenomes</taxon>
    </lineage>
</organism>
<dbReference type="GO" id="GO:0003677">
    <property type="term" value="F:DNA binding"/>
    <property type="evidence" value="ECO:0007669"/>
    <property type="project" value="InterPro"/>
</dbReference>
<accession>A0A5J4R9U7</accession>
<reference evidence="2" key="1">
    <citation type="submission" date="2019-03" db="EMBL/GenBank/DDBJ databases">
        <title>Single cell metagenomics reveals metabolic interactions within the superorganism composed of flagellate Streblomastix strix and complex community of Bacteroidetes bacteria on its surface.</title>
        <authorList>
            <person name="Treitli S.C."/>
            <person name="Kolisko M."/>
            <person name="Husnik F."/>
            <person name="Keeling P."/>
            <person name="Hampl V."/>
        </authorList>
    </citation>
    <scope>NUCLEOTIDE SEQUENCE</scope>
    <source>
        <strain evidence="2">STM</strain>
    </source>
</reference>
<feature type="domain" description="HTH cro/C1-type" evidence="1">
    <location>
        <begin position="16"/>
        <end position="72"/>
    </location>
</feature>
<dbReference type="Gene3D" id="1.10.260.40">
    <property type="entry name" value="lambda repressor-like DNA-binding domains"/>
    <property type="match status" value="1"/>
</dbReference>
<sequence length="81" mass="9475">MKKGKKEIDLYISNVMTKKRLERGWTQTQIALYMGVSVVFINAVQNRNKPDHLNVYHINLLAEIFNCSPREFLPETPILEK</sequence>
<proteinExistence type="predicted"/>
<evidence type="ECO:0000313" key="2">
    <source>
        <dbReference type="EMBL" id="KAA6329731.1"/>
    </source>
</evidence>
<dbReference type="Pfam" id="PF01381">
    <property type="entry name" value="HTH_3"/>
    <property type="match status" value="1"/>
</dbReference>
<comment type="caution">
    <text evidence="2">The sequence shown here is derived from an EMBL/GenBank/DDBJ whole genome shotgun (WGS) entry which is preliminary data.</text>
</comment>
<gene>
    <name evidence="2" type="ORF">EZS27_021491</name>
</gene>